<evidence type="ECO:0000256" key="1">
    <source>
        <dbReference type="ARBA" id="ARBA00001947"/>
    </source>
</evidence>
<dbReference type="EMBL" id="JAAPAO010000041">
    <property type="protein sequence ID" value="KAF4675889.1"/>
    <property type="molecule type" value="Genomic_DNA"/>
</dbReference>
<keyword evidence="3" id="KW-0637">Prenyltransferase</keyword>
<keyword evidence="12" id="KW-1185">Reference proteome</keyword>
<accession>A0A7J6MW84</accession>
<keyword evidence="7" id="KW-0862">Zinc</keyword>
<reference evidence="11 12" key="1">
    <citation type="submission" date="2020-04" db="EMBL/GenBank/DDBJ databases">
        <title>Perkinsus chesapeaki whole genome sequence.</title>
        <authorList>
            <person name="Bogema D.R."/>
        </authorList>
    </citation>
    <scope>NUCLEOTIDE SEQUENCE [LARGE SCALE GENOMIC DNA]</scope>
    <source>
        <strain evidence="11">ATCC PRA-425</strain>
    </source>
</reference>
<comment type="similarity">
    <text evidence="2">Belongs to the protein prenyltransferase subunit beta family.</text>
</comment>
<name>A0A7J6MW84_PERCH</name>
<evidence type="ECO:0000256" key="4">
    <source>
        <dbReference type="ARBA" id="ARBA00022679"/>
    </source>
</evidence>
<dbReference type="Pfam" id="PF00432">
    <property type="entry name" value="Prenyltrans"/>
    <property type="match status" value="1"/>
</dbReference>
<evidence type="ECO:0000256" key="2">
    <source>
        <dbReference type="ARBA" id="ARBA00010497"/>
    </source>
</evidence>
<keyword evidence="4" id="KW-0808">Transferase</keyword>
<dbReference type="GO" id="GO:0008318">
    <property type="term" value="F:protein prenyltransferase activity"/>
    <property type="evidence" value="ECO:0007669"/>
    <property type="project" value="InterPro"/>
</dbReference>
<dbReference type="Gene3D" id="1.50.10.20">
    <property type="match status" value="1"/>
</dbReference>
<keyword evidence="5" id="KW-0479">Metal-binding</keyword>
<evidence type="ECO:0000256" key="3">
    <source>
        <dbReference type="ARBA" id="ARBA00022602"/>
    </source>
</evidence>
<dbReference type="InterPro" id="IPR001330">
    <property type="entry name" value="Prenyltrans"/>
</dbReference>
<protein>
    <recommendedName>
        <fullName evidence="8">Geranylgeranyl transferase type II subunit beta</fullName>
    </recommendedName>
    <alternativeName>
        <fullName evidence="9">Type II protein geranyl-geranyltransferase subunit beta</fullName>
    </alternativeName>
</protein>
<dbReference type="OrthoDB" id="5428259at2759"/>
<sequence>MEGPTVHLTDDAKTDIDRCKAVQWLRSCQNYDGAFGSIPGAESHAAYTFCAVAALALLGEKADDNDNWRLGHWLAERQIPKHGGFNGRPEKVRPRTMARRMMVGRLLMCATRGGSPRPWRSWASYTG</sequence>
<proteinExistence type="inferred from homology"/>
<evidence type="ECO:0000256" key="6">
    <source>
        <dbReference type="ARBA" id="ARBA00022737"/>
    </source>
</evidence>
<evidence type="ECO:0000256" key="8">
    <source>
        <dbReference type="ARBA" id="ARBA00030816"/>
    </source>
</evidence>
<evidence type="ECO:0000256" key="5">
    <source>
        <dbReference type="ARBA" id="ARBA00022723"/>
    </source>
</evidence>
<keyword evidence="6" id="KW-0677">Repeat</keyword>
<comment type="cofactor">
    <cofactor evidence="1">
        <name>Zn(2+)</name>
        <dbReference type="ChEBI" id="CHEBI:29105"/>
    </cofactor>
</comment>
<gene>
    <name evidence="11" type="ORF">FOL47_007131</name>
</gene>
<evidence type="ECO:0000256" key="9">
    <source>
        <dbReference type="ARBA" id="ARBA00032766"/>
    </source>
</evidence>
<feature type="domain" description="Prenyltransferase alpha-alpha toroid" evidence="10">
    <location>
        <begin position="13"/>
        <end position="92"/>
    </location>
</feature>
<evidence type="ECO:0000256" key="7">
    <source>
        <dbReference type="ARBA" id="ARBA00022833"/>
    </source>
</evidence>
<dbReference type="Proteomes" id="UP000591131">
    <property type="component" value="Unassembled WGS sequence"/>
</dbReference>
<dbReference type="AlphaFoldDB" id="A0A7J6MW84"/>
<organism evidence="11 12">
    <name type="scientific">Perkinsus chesapeaki</name>
    <name type="common">Clam parasite</name>
    <name type="synonym">Perkinsus andrewsi</name>
    <dbReference type="NCBI Taxonomy" id="330153"/>
    <lineage>
        <taxon>Eukaryota</taxon>
        <taxon>Sar</taxon>
        <taxon>Alveolata</taxon>
        <taxon>Perkinsozoa</taxon>
        <taxon>Perkinsea</taxon>
        <taxon>Perkinsida</taxon>
        <taxon>Perkinsidae</taxon>
        <taxon>Perkinsus</taxon>
    </lineage>
</organism>
<dbReference type="InterPro" id="IPR045089">
    <property type="entry name" value="PGGT1B-like"/>
</dbReference>
<dbReference type="PANTHER" id="PTHR11774">
    <property type="entry name" value="GERANYLGERANYL TRANSFERASE TYPE BETA SUBUNIT"/>
    <property type="match status" value="1"/>
</dbReference>
<comment type="caution">
    <text evidence="11">The sequence shown here is derived from an EMBL/GenBank/DDBJ whole genome shotgun (WGS) entry which is preliminary data.</text>
</comment>
<dbReference type="PANTHER" id="PTHR11774:SF11">
    <property type="entry name" value="GERANYLGERANYL TRANSFERASE TYPE-2 SUBUNIT BETA"/>
    <property type="match status" value="1"/>
</dbReference>
<evidence type="ECO:0000313" key="11">
    <source>
        <dbReference type="EMBL" id="KAF4675889.1"/>
    </source>
</evidence>
<dbReference type="SUPFAM" id="SSF48239">
    <property type="entry name" value="Terpenoid cyclases/Protein prenyltransferases"/>
    <property type="match status" value="1"/>
</dbReference>
<evidence type="ECO:0000259" key="10">
    <source>
        <dbReference type="Pfam" id="PF00432"/>
    </source>
</evidence>
<dbReference type="GO" id="GO:0046872">
    <property type="term" value="F:metal ion binding"/>
    <property type="evidence" value="ECO:0007669"/>
    <property type="project" value="UniProtKB-KW"/>
</dbReference>
<evidence type="ECO:0000313" key="12">
    <source>
        <dbReference type="Proteomes" id="UP000591131"/>
    </source>
</evidence>
<dbReference type="InterPro" id="IPR008930">
    <property type="entry name" value="Terpenoid_cyclase/PrenylTrfase"/>
</dbReference>